<accession>A0A9P6KFV7</accession>
<keyword evidence="4 6" id="KW-0732">Signal</keyword>
<evidence type="ECO:0000256" key="5">
    <source>
        <dbReference type="ARBA" id="ARBA00023180"/>
    </source>
</evidence>
<protein>
    <submittedName>
        <fullName evidence="7">Uncharacterized protein</fullName>
    </submittedName>
</protein>
<dbReference type="PANTHER" id="PTHR13234:SF8">
    <property type="entry name" value="GAMMA-INTERFERON-INDUCIBLE LYSOSOMAL THIOL REDUCTASE"/>
    <property type="match status" value="1"/>
</dbReference>
<evidence type="ECO:0000313" key="8">
    <source>
        <dbReference type="Proteomes" id="UP000780801"/>
    </source>
</evidence>
<dbReference type="InterPro" id="IPR004911">
    <property type="entry name" value="Interferon-induced_GILT"/>
</dbReference>
<evidence type="ECO:0000256" key="4">
    <source>
        <dbReference type="ARBA" id="ARBA00022729"/>
    </source>
</evidence>
<dbReference type="PROSITE" id="PS51257">
    <property type="entry name" value="PROKAR_LIPOPROTEIN"/>
    <property type="match status" value="1"/>
</dbReference>
<dbReference type="PANTHER" id="PTHR13234">
    <property type="entry name" value="GAMMA-INTERFERON INDUCIBLE LYSOSOMAL THIOL REDUCTASE GILT"/>
    <property type="match status" value="1"/>
</dbReference>
<dbReference type="GO" id="GO:0016671">
    <property type="term" value="F:oxidoreductase activity, acting on a sulfur group of donors, disulfide as acceptor"/>
    <property type="evidence" value="ECO:0007669"/>
    <property type="project" value="InterPro"/>
</dbReference>
<comment type="caution">
    <text evidence="7">The sequence shown here is derived from an EMBL/GenBank/DDBJ whole genome shotgun (WGS) entry which is preliminary data.</text>
</comment>
<reference evidence="7" key="1">
    <citation type="journal article" date="2020" name="Fungal Divers.">
        <title>Resolving the Mortierellaceae phylogeny through synthesis of multi-gene phylogenetics and phylogenomics.</title>
        <authorList>
            <person name="Vandepol N."/>
            <person name="Liber J."/>
            <person name="Desiro A."/>
            <person name="Na H."/>
            <person name="Kennedy M."/>
            <person name="Barry K."/>
            <person name="Grigoriev I.V."/>
            <person name="Miller A.N."/>
            <person name="O'Donnell K."/>
            <person name="Stajich J.E."/>
            <person name="Bonito G."/>
        </authorList>
    </citation>
    <scope>NUCLEOTIDE SEQUENCE</scope>
    <source>
        <strain evidence="7">KOD1015</strain>
    </source>
</reference>
<dbReference type="Proteomes" id="UP000780801">
    <property type="component" value="Unassembled WGS sequence"/>
</dbReference>
<comment type="similarity">
    <text evidence="2">Belongs to the GILT family.</text>
</comment>
<dbReference type="AlphaFoldDB" id="A0A9P6KFV7"/>
<evidence type="ECO:0000256" key="3">
    <source>
        <dbReference type="ARBA" id="ARBA00022525"/>
    </source>
</evidence>
<evidence type="ECO:0000313" key="7">
    <source>
        <dbReference type="EMBL" id="KAF9583165.1"/>
    </source>
</evidence>
<keyword evidence="8" id="KW-1185">Reference proteome</keyword>
<dbReference type="Pfam" id="PF03227">
    <property type="entry name" value="GILT"/>
    <property type="match status" value="1"/>
</dbReference>
<comment type="subcellular location">
    <subcellularLocation>
        <location evidence="1">Secreted</location>
    </subcellularLocation>
</comment>
<feature type="chain" id="PRO_5040113008" evidence="6">
    <location>
        <begin position="25"/>
        <end position="258"/>
    </location>
</feature>
<feature type="signal peptide" evidence="6">
    <location>
        <begin position="1"/>
        <end position="24"/>
    </location>
</feature>
<keyword evidence="3" id="KW-0964">Secreted</keyword>
<name>A0A9P6KFV7_9FUNG</name>
<gene>
    <name evidence="7" type="ORF">BGW38_010117</name>
</gene>
<dbReference type="EMBL" id="JAABOA010000790">
    <property type="protein sequence ID" value="KAF9583165.1"/>
    <property type="molecule type" value="Genomic_DNA"/>
</dbReference>
<evidence type="ECO:0000256" key="2">
    <source>
        <dbReference type="ARBA" id="ARBA00005679"/>
    </source>
</evidence>
<organism evidence="7 8">
    <name type="scientific">Lunasporangiospora selenospora</name>
    <dbReference type="NCBI Taxonomy" id="979761"/>
    <lineage>
        <taxon>Eukaryota</taxon>
        <taxon>Fungi</taxon>
        <taxon>Fungi incertae sedis</taxon>
        <taxon>Mucoromycota</taxon>
        <taxon>Mortierellomycotina</taxon>
        <taxon>Mortierellomycetes</taxon>
        <taxon>Mortierellales</taxon>
        <taxon>Mortierellaceae</taxon>
        <taxon>Lunasporangiospora</taxon>
    </lineage>
</organism>
<keyword evidence="5" id="KW-0325">Glycoprotein</keyword>
<proteinExistence type="inferred from homology"/>
<sequence length="258" mass="28384">MKLALVPIITLAIATASCNDLASANSPLSTKQAPVDVTLFVMSRCPDAMKCERTFGEVFKAEDLPPVNLELSYIGAIDQTTTYQTRFDSGVQKGDLVSTSSSLTSQATTVTTVSCKHGPEECAGNTQQLCFKKYFPDHHVWFSFVAAMNQRPFMIGNPSYAIRIGETVLREKGLWNDDNQSLLMQSIHCSGGKEGFDLLVASVQRTVDKSVTTSCTVFIDHKKRCVVDGGVWRECPEGFQVADFVRSIKKAAKDFFWG</sequence>
<dbReference type="OrthoDB" id="958254at2759"/>
<evidence type="ECO:0000256" key="6">
    <source>
        <dbReference type="SAM" id="SignalP"/>
    </source>
</evidence>
<dbReference type="GO" id="GO:0005576">
    <property type="term" value="C:extracellular region"/>
    <property type="evidence" value="ECO:0007669"/>
    <property type="project" value="UniProtKB-SubCell"/>
</dbReference>
<evidence type="ECO:0000256" key="1">
    <source>
        <dbReference type="ARBA" id="ARBA00004613"/>
    </source>
</evidence>